<keyword evidence="2" id="KW-1133">Transmembrane helix</keyword>
<organism evidence="3 4">
    <name type="scientific">Clydaea vesicula</name>
    <dbReference type="NCBI Taxonomy" id="447962"/>
    <lineage>
        <taxon>Eukaryota</taxon>
        <taxon>Fungi</taxon>
        <taxon>Fungi incertae sedis</taxon>
        <taxon>Chytridiomycota</taxon>
        <taxon>Chytridiomycota incertae sedis</taxon>
        <taxon>Chytridiomycetes</taxon>
        <taxon>Lobulomycetales</taxon>
        <taxon>Lobulomycetaceae</taxon>
        <taxon>Clydaea</taxon>
    </lineage>
</organism>
<proteinExistence type="predicted"/>
<protein>
    <submittedName>
        <fullName evidence="3">Uncharacterized protein</fullName>
    </submittedName>
</protein>
<feature type="compositionally biased region" description="Pro residues" evidence="1">
    <location>
        <begin position="83"/>
        <end position="102"/>
    </location>
</feature>
<keyword evidence="2" id="KW-0812">Transmembrane</keyword>
<gene>
    <name evidence="3" type="ORF">HK099_001865</name>
</gene>
<dbReference type="EMBL" id="JADGJW010001577">
    <property type="protein sequence ID" value="KAJ3202394.1"/>
    <property type="molecule type" value="Genomic_DNA"/>
</dbReference>
<sequence>MTIVQSNFNRFNKRNHKRTEKWKILKQLKEELKKDFENDIEELINGSRRKDDDDDKDFHDHDGLSLEKLIPTLLDGERSSQGLPPPPPPPPSGKPEDGPPPFDKILFSPTTTLPESTIPPLETTEDIPTPQTSIIPPPLQIPGDMINSNVSGVVIPFSQQQTKKIVPLNPNDVDVNNSSSGFNKGGQNKLLQVNPLIAVAGSIFFCFVLVALTIGFKKRSKSNLLKGRRSENFDLFNSKRFNNKIADKETSQSRNSAPTTVPDDSMPPLKDIKGNSLTSSSAFSWNDLRASLTNVSDARGSFPTSISDIKRFSTLQKHRLTKKSNTTSTSSGFSWGEINRESMVKSDCDGAETANRILSQQSSEFSWGDENGFGTLDVEDTNNTVDMTVFIDINNNHD</sequence>
<dbReference type="Proteomes" id="UP001211065">
    <property type="component" value="Unassembled WGS sequence"/>
</dbReference>
<keyword evidence="4" id="KW-1185">Reference proteome</keyword>
<evidence type="ECO:0000256" key="2">
    <source>
        <dbReference type="SAM" id="Phobius"/>
    </source>
</evidence>
<accession>A0AAD5XS80</accession>
<feature type="non-terminal residue" evidence="3">
    <location>
        <position position="398"/>
    </location>
</feature>
<evidence type="ECO:0000313" key="3">
    <source>
        <dbReference type="EMBL" id="KAJ3202394.1"/>
    </source>
</evidence>
<feature type="compositionally biased region" description="Basic and acidic residues" evidence="1">
    <location>
        <begin position="48"/>
        <end position="64"/>
    </location>
</feature>
<reference evidence="3" key="1">
    <citation type="submission" date="2020-05" db="EMBL/GenBank/DDBJ databases">
        <title>Phylogenomic resolution of chytrid fungi.</title>
        <authorList>
            <person name="Stajich J.E."/>
            <person name="Amses K."/>
            <person name="Simmons R."/>
            <person name="Seto K."/>
            <person name="Myers J."/>
            <person name="Bonds A."/>
            <person name="Quandt C.A."/>
            <person name="Barry K."/>
            <person name="Liu P."/>
            <person name="Grigoriev I."/>
            <person name="Longcore J.E."/>
            <person name="James T.Y."/>
        </authorList>
    </citation>
    <scope>NUCLEOTIDE SEQUENCE</scope>
    <source>
        <strain evidence="3">JEL0476</strain>
    </source>
</reference>
<name>A0AAD5XS80_9FUNG</name>
<evidence type="ECO:0000313" key="4">
    <source>
        <dbReference type="Proteomes" id="UP001211065"/>
    </source>
</evidence>
<feature type="region of interest" description="Disordered" evidence="1">
    <location>
        <begin position="76"/>
        <end position="131"/>
    </location>
</feature>
<feature type="region of interest" description="Disordered" evidence="1">
    <location>
        <begin position="244"/>
        <end position="272"/>
    </location>
</feature>
<feature type="region of interest" description="Disordered" evidence="1">
    <location>
        <begin position="43"/>
        <end position="64"/>
    </location>
</feature>
<evidence type="ECO:0000256" key="1">
    <source>
        <dbReference type="SAM" id="MobiDB-lite"/>
    </source>
</evidence>
<dbReference type="AlphaFoldDB" id="A0AAD5XS80"/>
<keyword evidence="2" id="KW-0472">Membrane</keyword>
<feature type="transmembrane region" description="Helical" evidence="2">
    <location>
        <begin position="196"/>
        <end position="216"/>
    </location>
</feature>
<comment type="caution">
    <text evidence="3">The sequence shown here is derived from an EMBL/GenBank/DDBJ whole genome shotgun (WGS) entry which is preliminary data.</text>
</comment>